<dbReference type="Gene3D" id="3.40.309.10">
    <property type="entry name" value="Aldehyde Dehydrogenase, Chain A, domain 2"/>
    <property type="match status" value="1"/>
</dbReference>
<keyword evidence="7" id="KW-1185">Reference proteome</keyword>
<evidence type="ECO:0000313" key="7">
    <source>
        <dbReference type="Proteomes" id="UP000703269"/>
    </source>
</evidence>
<dbReference type="InterPro" id="IPR029510">
    <property type="entry name" value="Ald_DH_CS_GLU"/>
</dbReference>
<dbReference type="Pfam" id="PF00171">
    <property type="entry name" value="Aldedh"/>
    <property type="match status" value="1"/>
</dbReference>
<evidence type="ECO:0000256" key="2">
    <source>
        <dbReference type="ARBA" id="ARBA00023002"/>
    </source>
</evidence>
<comment type="similarity">
    <text evidence="1 4">Belongs to the aldehyde dehydrogenase family.</text>
</comment>
<evidence type="ECO:0000256" key="1">
    <source>
        <dbReference type="ARBA" id="ARBA00009986"/>
    </source>
</evidence>
<evidence type="ECO:0000259" key="5">
    <source>
        <dbReference type="Pfam" id="PF00171"/>
    </source>
</evidence>
<dbReference type="InterPro" id="IPR016161">
    <property type="entry name" value="Ald_DH/histidinol_DH"/>
</dbReference>
<proteinExistence type="inferred from homology"/>
<dbReference type="GO" id="GO:0004030">
    <property type="term" value="F:aldehyde dehydrogenase [NAD(P)+] activity"/>
    <property type="evidence" value="ECO:0007669"/>
    <property type="project" value="UniProtKB-ARBA"/>
</dbReference>
<dbReference type="FunFam" id="3.40.309.10:FF:000012">
    <property type="entry name" value="Betaine aldehyde dehydrogenase"/>
    <property type="match status" value="1"/>
</dbReference>
<dbReference type="Proteomes" id="UP000703269">
    <property type="component" value="Unassembled WGS sequence"/>
</dbReference>
<dbReference type="AlphaFoldDB" id="A0A9P3GIK6"/>
<reference evidence="6 7" key="1">
    <citation type="submission" date="2021-08" db="EMBL/GenBank/DDBJ databases">
        <title>Draft Genome Sequence of Phanerochaete sordida strain YK-624.</title>
        <authorList>
            <person name="Mori T."/>
            <person name="Dohra H."/>
            <person name="Suzuki T."/>
            <person name="Kawagishi H."/>
            <person name="Hirai H."/>
        </authorList>
    </citation>
    <scope>NUCLEOTIDE SEQUENCE [LARGE SCALE GENOMIC DNA]</scope>
    <source>
        <strain evidence="6 7">YK-624</strain>
    </source>
</reference>
<evidence type="ECO:0000313" key="6">
    <source>
        <dbReference type="EMBL" id="GJE94934.1"/>
    </source>
</evidence>
<gene>
    <name evidence="6" type="ORF">PsYK624_111100</name>
</gene>
<dbReference type="SUPFAM" id="SSF53720">
    <property type="entry name" value="ALDH-like"/>
    <property type="match status" value="1"/>
</dbReference>
<dbReference type="FunFam" id="3.40.605.10:FF:000026">
    <property type="entry name" value="Aldehyde dehydrogenase, putative"/>
    <property type="match status" value="1"/>
</dbReference>
<feature type="active site" evidence="3">
    <location>
        <position position="269"/>
    </location>
</feature>
<dbReference type="PANTHER" id="PTHR11699">
    <property type="entry name" value="ALDEHYDE DEHYDROGENASE-RELATED"/>
    <property type="match status" value="1"/>
</dbReference>
<dbReference type="FunFam" id="3.40.605.10:FF:000050">
    <property type="entry name" value="Aldehyde dehydrogenase, mitochondrial"/>
    <property type="match status" value="1"/>
</dbReference>
<dbReference type="EMBL" id="BPQB01000044">
    <property type="protein sequence ID" value="GJE94934.1"/>
    <property type="molecule type" value="Genomic_DNA"/>
</dbReference>
<accession>A0A9P3GIK6</accession>
<dbReference type="InterPro" id="IPR016162">
    <property type="entry name" value="Ald_DH_N"/>
</dbReference>
<comment type="caution">
    <text evidence="6">The sequence shown here is derived from an EMBL/GenBank/DDBJ whole genome shotgun (WGS) entry which is preliminary data.</text>
</comment>
<evidence type="ECO:0000256" key="4">
    <source>
        <dbReference type="RuleBase" id="RU003345"/>
    </source>
</evidence>
<sequence>MPAAFTHQFDNALFKGTTTVNTGLFINGQFVDSVDGATIDVFDPTTGKVVTKVAAASAKDIDAAVKAAKTAYKTSWGLKTPGFERGRLLGKLADLVEKNIDELSALEALDGGKPFLHAKTMDLPGVIACLRYYAGWADKNFGKTIETTEAKFAYTRHEPIGVCGLIVPWNFPLLIATWKIGPALACGNTIILKPSEVTPLTALRFAELVTEAGFPAGVFNVLPGLGSVAGQAISEHQEIGKVSFTGSTVVGRKIMETAAKTNLKRVTLELGGKSPTIIFDDADLEQAIKWAAGGIFMHSGQVCAAGSRIFVQEGIYDKFVEIFKGAAQSFKRGDGFDPSVNQGPLVSQTQLERVLGYIEAGKREGATLQVGGARSGAEGYFVEPAIFTDVKPDMKIVREEIFGPVAVIVKFKTEEEVIALANDTVYGLSSNVFTQNINRALRVAHSLEAGSAYINQAAVPDFQVSFGGVKQSGFGKDMGEYALESYTQVKAVHVNLGQNL</sequence>
<dbReference type="InterPro" id="IPR015590">
    <property type="entry name" value="Aldehyde_DH_dom"/>
</dbReference>
<evidence type="ECO:0000256" key="3">
    <source>
        <dbReference type="PROSITE-ProRule" id="PRU10007"/>
    </source>
</evidence>
<dbReference type="InterPro" id="IPR016163">
    <property type="entry name" value="Ald_DH_C"/>
</dbReference>
<feature type="domain" description="Aldehyde dehydrogenase" evidence="5">
    <location>
        <begin position="31"/>
        <end position="492"/>
    </location>
</feature>
<dbReference type="PROSITE" id="PS00070">
    <property type="entry name" value="ALDEHYDE_DEHYDR_CYS"/>
    <property type="match status" value="1"/>
</dbReference>
<dbReference type="Gene3D" id="3.40.605.10">
    <property type="entry name" value="Aldehyde Dehydrogenase, Chain A, domain 1"/>
    <property type="match status" value="1"/>
</dbReference>
<dbReference type="CDD" id="cd07091">
    <property type="entry name" value="ALDH_F1-2_Ald2-like"/>
    <property type="match status" value="1"/>
</dbReference>
<organism evidence="6 7">
    <name type="scientific">Phanerochaete sordida</name>
    <dbReference type="NCBI Taxonomy" id="48140"/>
    <lineage>
        <taxon>Eukaryota</taxon>
        <taxon>Fungi</taxon>
        <taxon>Dikarya</taxon>
        <taxon>Basidiomycota</taxon>
        <taxon>Agaricomycotina</taxon>
        <taxon>Agaricomycetes</taxon>
        <taxon>Polyporales</taxon>
        <taxon>Phanerochaetaceae</taxon>
        <taxon>Phanerochaete</taxon>
    </lineage>
</organism>
<keyword evidence="2 4" id="KW-0560">Oxidoreductase</keyword>
<protein>
    <submittedName>
        <fullName evidence="6">Aldehyde dehydrogenase family protein</fullName>
    </submittedName>
</protein>
<dbReference type="InterPro" id="IPR016160">
    <property type="entry name" value="Ald_DH_CS_CYS"/>
</dbReference>
<name>A0A9P3GIK6_9APHY</name>
<dbReference type="OrthoDB" id="310895at2759"/>
<dbReference type="PROSITE" id="PS00687">
    <property type="entry name" value="ALDEHYDE_DEHYDR_GLU"/>
    <property type="match status" value="1"/>
</dbReference>